<dbReference type="EMBL" id="JWZT01000435">
    <property type="protein sequence ID" value="KII74389.1"/>
    <property type="molecule type" value="Genomic_DNA"/>
</dbReference>
<dbReference type="OrthoDB" id="5979044at2759"/>
<accession>A0A0C2J993</accession>
<dbReference type="Pfam" id="PF12762">
    <property type="entry name" value="DDE_Tnp_IS1595"/>
    <property type="match status" value="1"/>
</dbReference>
<protein>
    <recommendedName>
        <fullName evidence="1">ISXO2-like transposase domain-containing protein</fullName>
    </recommendedName>
</protein>
<evidence type="ECO:0000259" key="1">
    <source>
        <dbReference type="Pfam" id="PF12762"/>
    </source>
</evidence>
<dbReference type="InterPro" id="IPR024445">
    <property type="entry name" value="Tnp_ISXO2-like"/>
</dbReference>
<reference evidence="2 3" key="1">
    <citation type="journal article" date="2014" name="Genome Biol. Evol.">
        <title>The genome of the myxosporean Thelohanellus kitauei shows adaptations to nutrient acquisition within its fish host.</title>
        <authorList>
            <person name="Yang Y."/>
            <person name="Xiong J."/>
            <person name="Zhou Z."/>
            <person name="Huo F."/>
            <person name="Miao W."/>
            <person name="Ran C."/>
            <person name="Liu Y."/>
            <person name="Zhang J."/>
            <person name="Feng J."/>
            <person name="Wang M."/>
            <person name="Wang M."/>
            <person name="Wang L."/>
            <person name="Yao B."/>
        </authorList>
    </citation>
    <scope>NUCLEOTIDE SEQUENCE [LARGE SCALE GENOMIC DNA]</scope>
    <source>
        <strain evidence="2">Wuqing</strain>
    </source>
</reference>
<evidence type="ECO:0000313" key="3">
    <source>
        <dbReference type="Proteomes" id="UP000031668"/>
    </source>
</evidence>
<feature type="domain" description="ISXO2-like transposase" evidence="1">
    <location>
        <begin position="18"/>
        <end position="114"/>
    </location>
</feature>
<name>A0A0C2J993_THEKT</name>
<dbReference type="Proteomes" id="UP000031668">
    <property type="component" value="Unassembled WGS sequence"/>
</dbReference>
<comment type="caution">
    <text evidence="2">The sequence shown here is derived from an EMBL/GenBank/DDBJ whole genome shotgun (WGS) entry which is preliminary data.</text>
</comment>
<dbReference type="PANTHER" id="PTHR47163:SF3">
    <property type="entry name" value="PROTEIN CBG18017"/>
    <property type="match status" value="1"/>
</dbReference>
<organism evidence="2 3">
    <name type="scientific">Thelohanellus kitauei</name>
    <name type="common">Myxosporean</name>
    <dbReference type="NCBI Taxonomy" id="669202"/>
    <lineage>
        <taxon>Eukaryota</taxon>
        <taxon>Metazoa</taxon>
        <taxon>Cnidaria</taxon>
        <taxon>Myxozoa</taxon>
        <taxon>Myxosporea</taxon>
        <taxon>Bivalvulida</taxon>
        <taxon>Platysporina</taxon>
        <taxon>Myxobolidae</taxon>
        <taxon>Thelohanellus</taxon>
    </lineage>
</organism>
<gene>
    <name evidence="2" type="ORF">RF11_13311</name>
</gene>
<dbReference type="AlphaFoldDB" id="A0A0C2J993"/>
<evidence type="ECO:0000313" key="2">
    <source>
        <dbReference type="EMBL" id="KII74389.1"/>
    </source>
</evidence>
<dbReference type="PANTHER" id="PTHR47163">
    <property type="entry name" value="DDE_TNP_IS1595 DOMAIN-CONTAINING PROTEIN"/>
    <property type="match status" value="1"/>
</dbReference>
<proteinExistence type="predicted"/>
<sequence>MNPLRNIGKRIEGPRILGMTEYHLNTYNNTYQTKSVTLFKVERRDSSTLIPFVRENVEKGYNIWSDQWGEYSRVTTEIPGLYHETVNHSFEFVATNGAHTQTIKRVWEKLKLKLMKI</sequence>
<keyword evidence="3" id="KW-1185">Reference proteome</keyword>
<dbReference type="InterPro" id="IPR053164">
    <property type="entry name" value="IS1016-like_transposase"/>
</dbReference>